<dbReference type="SUPFAM" id="SSF50978">
    <property type="entry name" value="WD40 repeat-like"/>
    <property type="match status" value="1"/>
</dbReference>
<evidence type="ECO:0000313" key="3">
    <source>
        <dbReference type="EMBL" id="PXF45037.1"/>
    </source>
</evidence>
<dbReference type="GO" id="GO:0005829">
    <property type="term" value="C:cytosol"/>
    <property type="evidence" value="ECO:0007669"/>
    <property type="project" value="UniProtKB-ARBA"/>
</dbReference>
<dbReference type="InterPro" id="IPR027417">
    <property type="entry name" value="P-loop_NTPase"/>
</dbReference>
<dbReference type="Gene3D" id="2.130.10.10">
    <property type="entry name" value="YVTN repeat-like/Quinoprotein amine dehydrogenase"/>
    <property type="match status" value="2"/>
</dbReference>
<dbReference type="EMBL" id="NBIV01000073">
    <property type="protein sequence ID" value="PXF45037.1"/>
    <property type="molecule type" value="Genomic_DNA"/>
</dbReference>
<dbReference type="Proteomes" id="UP000247409">
    <property type="component" value="Unassembled WGS sequence"/>
</dbReference>
<dbReference type="InterPro" id="IPR036322">
    <property type="entry name" value="WD40_repeat_dom_sf"/>
</dbReference>
<dbReference type="PROSITE" id="PS50082">
    <property type="entry name" value="WD_REPEATS_2"/>
    <property type="match status" value="3"/>
</dbReference>
<dbReference type="Pfam" id="PF00931">
    <property type="entry name" value="NB-ARC"/>
    <property type="match status" value="1"/>
</dbReference>
<dbReference type="Gene3D" id="3.40.50.300">
    <property type="entry name" value="P-loop containing nucleotide triphosphate hydrolases"/>
    <property type="match status" value="1"/>
</dbReference>
<dbReference type="Pfam" id="PF00400">
    <property type="entry name" value="WD40"/>
    <property type="match status" value="3"/>
</dbReference>
<dbReference type="SMART" id="SM00320">
    <property type="entry name" value="WD40"/>
    <property type="match status" value="4"/>
</dbReference>
<keyword evidence="1" id="KW-0853">WD repeat</keyword>
<keyword evidence="4" id="KW-1185">Reference proteome</keyword>
<feature type="repeat" description="WD" evidence="1">
    <location>
        <begin position="806"/>
        <end position="842"/>
    </location>
</feature>
<dbReference type="InterPro" id="IPR002182">
    <property type="entry name" value="NB-ARC"/>
</dbReference>
<sequence length="1292" mass="147170">MDPATIFGTATAALGAINLIATSLTRIYRQYKLYLDNPSRWLELAHEYMKAERYIQSIQTTLPGRNLSQDARSDFEDKLNSISAMMGEVRHKLEQIETVFQAKKRDRFRNATHTVRDNAVLQFAEERLERVMARIERLAIALRLEEMGEDIRLMLKDMKIRREHVSTQEFKAIAGADAVEATPEFLALDYDSKDREGNAVTIEGELKAKILQTRTNTCVGVLDAHVTDSKVTGAVGGGGVGKTCAVRGLAKDPEILKTFTGGIYEIALGKDAHRGTITDRLRILIQLTGNRTTARELDGNSDLNTHIVKACEWFRLQEKPCLFIVDDVWENNGIDGSIIRELSKIVDACDGCIVFTSRNHSFSEVADETIEFRARETKEARAMLLCKAQMNENDTLVVQNEEKIRRVLHICGGLPAALAVAGRLIHDLKRNDPWGRLLHRLERSPASLWNKNPQGYRALSKLLDTALEYLDEKRENKDCLQTTNQFFAMGRSLCVLDKQEFAPISMLSRLWDLDTEEALEVVELMANVGIVTKEYGRIEGKSLQYCEDGLRIHDLVNEYFTECASKANTSGRKPAFHKHLLNKYLSGTENLSNCGQYRTWWELKDDVYIFERLCRHLLVGELSDEAVGLLLDPRWTTVSLVEYGIRNLKHDYEMTIQALQRRTTDYVGRLAEERIRALRVILRAAQLSAHAVSRNQKEVWYQLYGRLVSFKEENSTLNDYLERIEEHAKRPWMKPSPGILQAPGCAITETLPIPPLNNIRDFSINRDDTILAVLVENQGTELRLWKRRTDASEKVADLSNPFQRPSAVDIVSFSKDGNLFATGHKNGYVVLWDSRDGKKKCELPFHDENYDILRQFSWSMDGERLAALTNVCIYVWETQRGERVGLLPGRKIQCIALSPTGSRVISAIAKEYAQIVEVDNGLVLQEMKEYCWKTKSMHWLSESTILACAEVPTFMIWNAHTGQCIAEPTVNDDVFYLSSSTNERQVTGLTFEGILVFTVPHFEVIGRVQLPNINVRCQITLSPNGSKIACVMQQRRGSSLCHVLDTQLVEVPRNGLRPYCRQVQVVRFSSDGRWLACGREDGSLQVWNMANRVPEIEWNGNGDDVCVLEWSRDGSKLGVGHTDGHCRVWDWRNRRQIGGILYTGGRYSPTYHVLQFSGADDDRVVLREVRRDQPQVEREWEYQKDSGLSRVEALTISECQHRWRSTDRLESYGYEEYLQRRLVSIADGAVQWEGDRLGSIEVRRGIERHLFDFTASEDESDVRRDVIIAIPFWSEVLFIDLIQNPGHGCSSC</sequence>
<dbReference type="InterPro" id="IPR015943">
    <property type="entry name" value="WD40/YVTN_repeat-like_dom_sf"/>
</dbReference>
<dbReference type="PANTHER" id="PTHR22845">
    <property type="entry name" value="APOPTOTIC PROTEASE-ACTIVATING FACTOR 1"/>
    <property type="match status" value="1"/>
</dbReference>
<dbReference type="PROSITE" id="PS50294">
    <property type="entry name" value="WD_REPEATS_REGION"/>
    <property type="match status" value="1"/>
</dbReference>
<dbReference type="InterPro" id="IPR042197">
    <property type="entry name" value="Apaf_helical"/>
</dbReference>
<dbReference type="InterPro" id="IPR001680">
    <property type="entry name" value="WD40_rpt"/>
</dbReference>
<reference evidence="3 4" key="1">
    <citation type="journal article" date="2018" name="Mol. Biol. Evol.">
        <title>Analysis of the draft genome of the red seaweed Gracilariopsis chorda provides insights into genome size evolution in Rhodophyta.</title>
        <authorList>
            <person name="Lee J."/>
            <person name="Yang E.C."/>
            <person name="Graf L."/>
            <person name="Yang J.H."/>
            <person name="Qiu H."/>
            <person name="Zel Zion U."/>
            <person name="Chan C.X."/>
            <person name="Stephens T.G."/>
            <person name="Weber A.P.M."/>
            <person name="Boo G.H."/>
            <person name="Boo S.M."/>
            <person name="Kim K.M."/>
            <person name="Shin Y."/>
            <person name="Jung M."/>
            <person name="Lee S.J."/>
            <person name="Yim H.S."/>
            <person name="Lee J.H."/>
            <person name="Bhattacharya D."/>
            <person name="Yoon H.S."/>
        </authorList>
    </citation>
    <scope>NUCLEOTIDE SEQUENCE [LARGE SCALE GENOMIC DNA]</scope>
    <source>
        <strain evidence="3 4">SKKU-2015</strain>
        <tissue evidence="3">Whole body</tissue>
    </source>
</reference>
<feature type="domain" description="NB-ARC" evidence="2">
    <location>
        <begin position="227"/>
        <end position="392"/>
    </location>
</feature>
<protein>
    <recommendedName>
        <fullName evidence="2">NB-ARC domain-containing protein</fullName>
    </recommendedName>
</protein>
<evidence type="ECO:0000256" key="1">
    <source>
        <dbReference type="PROSITE-ProRule" id="PRU00221"/>
    </source>
</evidence>
<dbReference type="STRING" id="448386.A0A2V3ITH8"/>
<dbReference type="Gene3D" id="1.25.40.370">
    <property type="match status" value="1"/>
</dbReference>
<feature type="repeat" description="WD" evidence="1">
    <location>
        <begin position="1098"/>
        <end position="1139"/>
    </location>
</feature>
<dbReference type="Gene3D" id="1.10.8.430">
    <property type="entry name" value="Helical domain of apoptotic protease-activating factors"/>
    <property type="match status" value="1"/>
</dbReference>
<name>A0A2V3ITH8_9FLOR</name>
<dbReference type="PRINTS" id="PR00364">
    <property type="entry name" value="DISEASERSIST"/>
</dbReference>
<gene>
    <name evidence="3" type="ORF">BWQ96_05210</name>
</gene>
<proteinExistence type="predicted"/>
<dbReference type="GO" id="GO:0043531">
    <property type="term" value="F:ADP binding"/>
    <property type="evidence" value="ECO:0007669"/>
    <property type="project" value="InterPro"/>
</dbReference>
<organism evidence="3 4">
    <name type="scientific">Gracilariopsis chorda</name>
    <dbReference type="NCBI Taxonomy" id="448386"/>
    <lineage>
        <taxon>Eukaryota</taxon>
        <taxon>Rhodophyta</taxon>
        <taxon>Florideophyceae</taxon>
        <taxon>Rhodymeniophycidae</taxon>
        <taxon>Gracilariales</taxon>
        <taxon>Gracilariaceae</taxon>
        <taxon>Gracilariopsis</taxon>
    </lineage>
</organism>
<evidence type="ECO:0000259" key="2">
    <source>
        <dbReference type="Pfam" id="PF00931"/>
    </source>
</evidence>
<feature type="repeat" description="WD" evidence="1">
    <location>
        <begin position="1056"/>
        <end position="1089"/>
    </location>
</feature>
<dbReference type="SUPFAM" id="SSF52540">
    <property type="entry name" value="P-loop containing nucleoside triphosphate hydrolases"/>
    <property type="match status" value="1"/>
</dbReference>
<comment type="caution">
    <text evidence="3">The sequence shown here is derived from an EMBL/GenBank/DDBJ whole genome shotgun (WGS) entry which is preliminary data.</text>
</comment>
<dbReference type="PANTHER" id="PTHR22845:SF5">
    <property type="entry name" value="APOPTOTIC PROTEASE-ACTIVATING FACTOR 1"/>
    <property type="match status" value="1"/>
</dbReference>
<dbReference type="OrthoDB" id="10251741at2759"/>
<evidence type="ECO:0000313" key="4">
    <source>
        <dbReference type="Proteomes" id="UP000247409"/>
    </source>
</evidence>
<accession>A0A2V3ITH8</accession>